<dbReference type="PANTHER" id="PTHR12147">
    <property type="entry name" value="METALLOPEPTIDASE M28 FAMILY MEMBER"/>
    <property type="match status" value="1"/>
</dbReference>
<protein>
    <submittedName>
        <fullName evidence="2">M28 family peptidase</fullName>
    </submittedName>
</protein>
<comment type="caution">
    <text evidence="2">The sequence shown here is derived from an EMBL/GenBank/DDBJ whole genome shotgun (WGS) entry which is preliminary data.</text>
</comment>
<evidence type="ECO:0000259" key="1">
    <source>
        <dbReference type="Pfam" id="PF04389"/>
    </source>
</evidence>
<accession>A0ABW5T7C4</accession>
<evidence type="ECO:0000313" key="2">
    <source>
        <dbReference type="EMBL" id="MFD2724704.1"/>
    </source>
</evidence>
<dbReference type="InterPro" id="IPR045175">
    <property type="entry name" value="M28_fam"/>
</dbReference>
<evidence type="ECO:0000313" key="3">
    <source>
        <dbReference type="Proteomes" id="UP001597476"/>
    </source>
</evidence>
<dbReference type="SUPFAM" id="SSF53187">
    <property type="entry name" value="Zn-dependent exopeptidases"/>
    <property type="match status" value="1"/>
</dbReference>
<dbReference type="Proteomes" id="UP001597476">
    <property type="component" value="Unassembled WGS sequence"/>
</dbReference>
<dbReference type="EMBL" id="JBHULY010000003">
    <property type="protein sequence ID" value="MFD2724704.1"/>
    <property type="molecule type" value="Genomic_DNA"/>
</dbReference>
<keyword evidence="3" id="KW-1185">Reference proteome</keyword>
<feature type="domain" description="Peptidase M28" evidence="1">
    <location>
        <begin position="117"/>
        <end position="327"/>
    </location>
</feature>
<name>A0ABW5T7C4_9FLAO</name>
<dbReference type="Gene3D" id="3.40.630.10">
    <property type="entry name" value="Zn peptidases"/>
    <property type="match status" value="1"/>
</dbReference>
<gene>
    <name evidence="2" type="ORF">ACFSR8_00635</name>
</gene>
<dbReference type="Pfam" id="PF04389">
    <property type="entry name" value="Peptidase_M28"/>
    <property type="match status" value="1"/>
</dbReference>
<dbReference type="PANTHER" id="PTHR12147:SF26">
    <property type="entry name" value="PEPTIDASE M28 DOMAIN-CONTAINING PROTEIN"/>
    <property type="match status" value="1"/>
</dbReference>
<sequence>MKTFSILFLLSLVGTCASPRYSERVENIKNNITLIDSAEVERYSETITADELKRLLYSFASEEFQGRKTGEPGQRQASEFLKSYYIDQGIKSPFGGDNYFQGISKSYFPDDIGASENVLAYIEGSEKPNEILVLSAHLDHEGIEDGEVFYGADDNGSGTVVLLEIAEAFKIAYKNGHPPKRSILFTHFTAEELGKLGSEYYVQNPVFPLENTIANLNIDMIGRSDERHADNKDYIYVIGSDRHSKELHFTSEAIRDTYVDIDLDYKYNALNDRNHYYSRSDHYNFAREGVPVIFYFSGEHEDYGKSTDTPDKIDYELLTKRAKLIFATAWQIANQEQRVVLDENNVFLN</sequence>
<proteinExistence type="predicted"/>
<dbReference type="RefSeq" id="WP_380287999.1">
    <property type="nucleotide sequence ID" value="NZ_JBHULY010000003.1"/>
</dbReference>
<dbReference type="InterPro" id="IPR007484">
    <property type="entry name" value="Peptidase_M28"/>
</dbReference>
<organism evidence="2 3">
    <name type="scientific">Hyunsoonleella rubra</name>
    <dbReference type="NCBI Taxonomy" id="1737062"/>
    <lineage>
        <taxon>Bacteria</taxon>
        <taxon>Pseudomonadati</taxon>
        <taxon>Bacteroidota</taxon>
        <taxon>Flavobacteriia</taxon>
        <taxon>Flavobacteriales</taxon>
        <taxon>Flavobacteriaceae</taxon>
    </lineage>
</organism>
<reference evidence="3" key="1">
    <citation type="journal article" date="2019" name="Int. J. Syst. Evol. Microbiol.">
        <title>The Global Catalogue of Microorganisms (GCM) 10K type strain sequencing project: providing services to taxonomists for standard genome sequencing and annotation.</title>
        <authorList>
            <consortium name="The Broad Institute Genomics Platform"/>
            <consortium name="The Broad Institute Genome Sequencing Center for Infectious Disease"/>
            <person name="Wu L."/>
            <person name="Ma J."/>
        </authorList>
    </citation>
    <scope>NUCLEOTIDE SEQUENCE [LARGE SCALE GENOMIC DNA]</scope>
    <source>
        <strain evidence="3">KCTC 42398</strain>
    </source>
</reference>